<protein>
    <recommendedName>
        <fullName evidence="2">CxC1-like cysteine cluster associated with KDZ transposases domain-containing protein</fullName>
    </recommendedName>
</protein>
<dbReference type="GeneID" id="18922930"/>
<dbReference type="AlphaFoldDB" id="F4RLZ6"/>
<dbReference type="InterPro" id="IPR041320">
    <property type="entry name" value="CxC1"/>
</dbReference>
<dbReference type="KEGG" id="mlr:MELLADRAFT_106585"/>
<keyword evidence="4" id="KW-1185">Reference proteome</keyword>
<dbReference type="OrthoDB" id="3200967at2759"/>
<gene>
    <name evidence="3" type="ORF">MELLADRAFT_106585</name>
</gene>
<dbReference type="eggNOG" id="ENOG502S2AH">
    <property type="taxonomic scope" value="Eukaryota"/>
</dbReference>
<evidence type="ECO:0000313" key="4">
    <source>
        <dbReference type="Proteomes" id="UP000001072"/>
    </source>
</evidence>
<proteinExistence type="predicted"/>
<evidence type="ECO:0000313" key="3">
    <source>
        <dbReference type="EMBL" id="EGG06677.1"/>
    </source>
</evidence>
<dbReference type="VEuPathDB" id="FungiDB:MELLADRAFT_106585"/>
<feature type="domain" description="CxC1-like cysteine cluster associated with KDZ transposases" evidence="2">
    <location>
        <begin position="119"/>
        <end position="220"/>
    </location>
</feature>
<organism evidence="4">
    <name type="scientific">Melampsora larici-populina (strain 98AG31 / pathotype 3-4-7)</name>
    <name type="common">Poplar leaf rust fungus</name>
    <dbReference type="NCBI Taxonomy" id="747676"/>
    <lineage>
        <taxon>Eukaryota</taxon>
        <taxon>Fungi</taxon>
        <taxon>Dikarya</taxon>
        <taxon>Basidiomycota</taxon>
        <taxon>Pucciniomycotina</taxon>
        <taxon>Pucciniomycetes</taxon>
        <taxon>Pucciniales</taxon>
        <taxon>Melampsoraceae</taxon>
        <taxon>Melampsora</taxon>
    </lineage>
</organism>
<reference evidence="4" key="1">
    <citation type="journal article" date="2011" name="Proc. Natl. Acad. Sci. U.S.A.">
        <title>Obligate biotrophy features unraveled by the genomic analysis of rust fungi.</title>
        <authorList>
            <person name="Duplessis S."/>
            <person name="Cuomo C.A."/>
            <person name="Lin Y.-C."/>
            <person name="Aerts A."/>
            <person name="Tisserant E."/>
            <person name="Veneault-Fourrey C."/>
            <person name="Joly D.L."/>
            <person name="Hacquard S."/>
            <person name="Amselem J."/>
            <person name="Cantarel B.L."/>
            <person name="Chiu R."/>
            <person name="Coutinho P.M."/>
            <person name="Feau N."/>
            <person name="Field M."/>
            <person name="Frey P."/>
            <person name="Gelhaye E."/>
            <person name="Goldberg J."/>
            <person name="Grabherr M.G."/>
            <person name="Kodira C.D."/>
            <person name="Kohler A."/>
            <person name="Kuees U."/>
            <person name="Lindquist E.A."/>
            <person name="Lucas S.M."/>
            <person name="Mago R."/>
            <person name="Mauceli E."/>
            <person name="Morin E."/>
            <person name="Murat C."/>
            <person name="Pangilinan J.L."/>
            <person name="Park R."/>
            <person name="Pearson M."/>
            <person name="Quesneville H."/>
            <person name="Rouhier N."/>
            <person name="Sakthikumar S."/>
            <person name="Salamov A.A."/>
            <person name="Schmutz J."/>
            <person name="Selles B."/>
            <person name="Shapiro H."/>
            <person name="Tanguay P."/>
            <person name="Tuskan G.A."/>
            <person name="Henrissat B."/>
            <person name="Van de Peer Y."/>
            <person name="Rouze P."/>
            <person name="Ellis J.G."/>
            <person name="Dodds P.N."/>
            <person name="Schein J.E."/>
            <person name="Zhong S."/>
            <person name="Hamelin R.C."/>
            <person name="Grigoriev I.V."/>
            <person name="Szabo L.J."/>
            <person name="Martin F."/>
        </authorList>
    </citation>
    <scope>NUCLEOTIDE SEQUENCE [LARGE SCALE GENOMIC DNA]</scope>
    <source>
        <strain evidence="4">98AG31 / pathotype 3-4-7</strain>
    </source>
</reference>
<dbReference type="InParanoid" id="F4RLZ6"/>
<name>F4RLZ6_MELLP</name>
<dbReference type="PANTHER" id="PTHR33096">
    <property type="entry name" value="CXC2 DOMAIN-CONTAINING PROTEIN"/>
    <property type="match status" value="1"/>
</dbReference>
<evidence type="ECO:0000259" key="2">
    <source>
        <dbReference type="Pfam" id="PF18802"/>
    </source>
</evidence>
<dbReference type="EMBL" id="GL883107">
    <property type="protein sequence ID" value="EGG06677.1"/>
    <property type="molecule type" value="Genomic_DNA"/>
</dbReference>
<feature type="region of interest" description="Disordered" evidence="1">
    <location>
        <begin position="1"/>
        <end position="64"/>
    </location>
</feature>
<accession>F4RLZ6</accession>
<dbReference type="HOGENOM" id="CLU_011407_2_1_1"/>
<dbReference type="Pfam" id="PF18802">
    <property type="entry name" value="CxC1"/>
    <property type="match status" value="1"/>
</dbReference>
<dbReference type="Proteomes" id="UP000001072">
    <property type="component" value="Unassembled WGS sequence"/>
</dbReference>
<dbReference type="RefSeq" id="XP_007410117.1">
    <property type="nucleotide sequence ID" value="XM_007410055.1"/>
</dbReference>
<evidence type="ECO:0000256" key="1">
    <source>
        <dbReference type="SAM" id="MobiDB-lite"/>
    </source>
</evidence>
<feature type="compositionally biased region" description="Acidic residues" evidence="1">
    <location>
        <begin position="46"/>
        <end position="61"/>
    </location>
</feature>
<dbReference type="PANTHER" id="PTHR33096:SF1">
    <property type="entry name" value="CXC1-LIKE CYSTEINE CLUSTER ASSOCIATED WITH KDZ TRANSPOSASES DOMAIN-CONTAINING PROTEIN"/>
    <property type="match status" value="1"/>
</dbReference>
<sequence>MFGQRQTRQRRKSPTPPPMTRDEALRISQGLGLLERSQPPAPLLSETDDDADNNNEWEDIPEVPCTHEEIRPDSPGDQYAKHQRSLRHAEARARNQSKWMALEAQLTATYLHLQSFTQNWTKQNSYLTNEIKCQCPPEKFRRRCVDFVDILSHARKRRVTFCDCVPDVIRLLHLGYIAGSPHFPRTAFSIRLLQFQHHLWNHTSISISGFIDALMSFLDVQCPSRLTPQQIKGNYKKNTDAQAKDIKLRELYPDKFIGVLYDIGCHLGAHIAKRLWLQNRYQNAVKVLSEAQSALTILYGTTNPAAPGQNYSAEFFRGQWTLEREAYSSKEAILQRQKLELGRLLSLKEELDTAWTMLTEIVLDRSLPVITAEQSIVRLRTTAELQEKIEKQVARVGTANVPVDDEEEAFLKLWYSKHEVGLRFIAICEEKRPLQQSRSDGHSSNLGHKGQTNLLLAVRRHTVQLMKIVDTYRTRRAEYHAEYPHRQLPEDIEYTELLHIKADHPFWNDSLFTKIDAPWAVDPKTRLGMQQIAYADRAKEELRRLGWEARRAMRWATTTHHRNLTTLLALQSDEPDLALPIVSHQTLSHLPPQFRRSAAAVVIKNAFVKITNTQLLWHEGLLEVFSRTQSQTGDEELKRTWDSQLDHISKLHEEEFREGERLQIQNGVKFKVKFNAEVTKPKSMSIIPRS</sequence>